<dbReference type="AlphaFoldDB" id="A0A5B2ZBR5"/>
<comment type="caution">
    <text evidence="1">The sequence shown here is derived from an EMBL/GenBank/DDBJ whole genome shotgun (WGS) entry which is preliminary data.</text>
</comment>
<dbReference type="Pfam" id="PF07963">
    <property type="entry name" value="N_methyl"/>
    <property type="match status" value="1"/>
</dbReference>
<protein>
    <submittedName>
        <fullName evidence="1">Prepilin-type N-terminal cleavage/methylation domain-containing protein</fullName>
    </submittedName>
</protein>
<dbReference type="Proteomes" id="UP000322165">
    <property type="component" value="Unassembled WGS sequence"/>
</dbReference>
<gene>
    <name evidence="1" type="ORF">F0415_06960</name>
</gene>
<dbReference type="PROSITE" id="PS00409">
    <property type="entry name" value="PROKAR_NTER_METHYL"/>
    <property type="match status" value="1"/>
</dbReference>
<proteinExistence type="predicted"/>
<reference evidence="1 2" key="1">
    <citation type="submission" date="2019-09" db="EMBL/GenBank/DDBJ databases">
        <title>Arenimonas chukotkensis sp. nov., a bacterium isolated from Chukotka hot spring, Arctic region, Russia.</title>
        <authorList>
            <person name="Zayulina K.S."/>
            <person name="Prokofeva M.I."/>
            <person name="Elcheninov A.G."/>
            <person name="Novikov A."/>
            <person name="Kochetkova T.V."/>
            <person name="Kublanov I.V."/>
        </authorList>
    </citation>
    <scope>NUCLEOTIDE SEQUENCE [LARGE SCALE GENOMIC DNA]</scope>
    <source>
        <strain evidence="1 2">3729k</strain>
    </source>
</reference>
<keyword evidence="2" id="KW-1185">Reference proteome</keyword>
<dbReference type="RefSeq" id="WP_149860482.1">
    <property type="nucleotide sequence ID" value="NZ_VUOD01000004.1"/>
</dbReference>
<name>A0A5B2ZBR5_9GAMM</name>
<dbReference type="InterPro" id="IPR045584">
    <property type="entry name" value="Pilin-like"/>
</dbReference>
<sequence length="221" mass="23775">MSRTRGFSLIEVLLATALLAAGLALAFATLANATRAGERAEAEAQRAERLRAVQGFLRRQLEGALAMPFSQDEGTGEAIVFEAERDRLRFVAPMPGYLSRGGPYLMEFELVPGPDGQRLRFQHYLLTPEGVIEPEREPEVLLEGLRDAAFSVRALDAEGGPGPWSSRWDQPGRVPALVRLEARFADPAARWPTLVAAPRLGLAPLGGLGDAAGLPPGGRGR</sequence>
<evidence type="ECO:0000313" key="2">
    <source>
        <dbReference type="Proteomes" id="UP000322165"/>
    </source>
</evidence>
<dbReference type="EMBL" id="VUOD01000004">
    <property type="protein sequence ID" value="KAA2284983.1"/>
    <property type="molecule type" value="Genomic_DNA"/>
</dbReference>
<reference evidence="1 2" key="2">
    <citation type="submission" date="2019-09" db="EMBL/GenBank/DDBJ databases">
        <authorList>
            <person name="Mazur A."/>
        </authorList>
    </citation>
    <scope>NUCLEOTIDE SEQUENCE [LARGE SCALE GENOMIC DNA]</scope>
    <source>
        <strain evidence="1 2">3729k</strain>
    </source>
</reference>
<evidence type="ECO:0000313" key="1">
    <source>
        <dbReference type="EMBL" id="KAA2284983.1"/>
    </source>
</evidence>
<accession>A0A5B2ZBR5</accession>
<dbReference type="NCBIfam" id="TIGR02532">
    <property type="entry name" value="IV_pilin_GFxxxE"/>
    <property type="match status" value="1"/>
</dbReference>
<organism evidence="1 2">
    <name type="scientific">Arenimonas fontis</name>
    <dbReference type="NCBI Taxonomy" id="2608255"/>
    <lineage>
        <taxon>Bacteria</taxon>
        <taxon>Pseudomonadati</taxon>
        <taxon>Pseudomonadota</taxon>
        <taxon>Gammaproteobacteria</taxon>
        <taxon>Lysobacterales</taxon>
        <taxon>Lysobacteraceae</taxon>
        <taxon>Arenimonas</taxon>
    </lineage>
</organism>
<dbReference type="InterPro" id="IPR012902">
    <property type="entry name" value="N_methyl_site"/>
</dbReference>
<dbReference type="SUPFAM" id="SSF54523">
    <property type="entry name" value="Pili subunits"/>
    <property type="match status" value="1"/>
</dbReference>